<dbReference type="KEGG" id="pfy:PFICI_10460"/>
<comment type="subcellular location">
    <subcellularLocation>
        <location evidence="1">Membrane</location>
        <topology evidence="1">Multi-pass membrane protein</topology>
    </subcellularLocation>
</comment>
<evidence type="ECO:0000259" key="7">
    <source>
        <dbReference type="Pfam" id="PF20877"/>
    </source>
</evidence>
<feature type="transmembrane region" description="Helical" evidence="5">
    <location>
        <begin position="303"/>
        <end position="326"/>
    </location>
</feature>
<dbReference type="HOGENOM" id="CLU_010867_0_0_1"/>
<feature type="transmembrane region" description="Helical" evidence="5">
    <location>
        <begin position="517"/>
        <end position="540"/>
    </location>
</feature>
<feature type="transmembrane region" description="Helical" evidence="5">
    <location>
        <begin position="614"/>
        <end position="638"/>
    </location>
</feature>
<dbReference type="Proteomes" id="UP000030651">
    <property type="component" value="Unassembled WGS sequence"/>
</dbReference>
<evidence type="ECO:0000256" key="5">
    <source>
        <dbReference type="SAM" id="Phobius"/>
    </source>
</evidence>
<gene>
    <name evidence="8" type="ORF">PFICI_10460</name>
</gene>
<accession>W3WWZ3</accession>
<evidence type="ECO:0000256" key="2">
    <source>
        <dbReference type="ARBA" id="ARBA00022692"/>
    </source>
</evidence>
<dbReference type="InterPro" id="IPR049452">
    <property type="entry name" value="Anoctamin_TM"/>
</dbReference>
<dbReference type="OrthoDB" id="296386at2759"/>
<dbReference type="EMBL" id="KI912115">
    <property type="protein sequence ID" value="ETS78398.1"/>
    <property type="molecule type" value="Genomic_DNA"/>
</dbReference>
<dbReference type="InParanoid" id="W3WWZ3"/>
<feature type="transmembrane region" description="Helical" evidence="5">
    <location>
        <begin position="385"/>
        <end position="405"/>
    </location>
</feature>
<dbReference type="InterPro" id="IPR007632">
    <property type="entry name" value="Anoctamin"/>
</dbReference>
<dbReference type="AlphaFoldDB" id="W3WWZ3"/>
<dbReference type="eggNOG" id="KOG2513">
    <property type="taxonomic scope" value="Eukaryota"/>
</dbReference>
<dbReference type="PANTHER" id="PTHR12308">
    <property type="entry name" value="ANOCTAMIN"/>
    <property type="match status" value="1"/>
</dbReference>
<feature type="domain" description="Anoctamin transmembrane" evidence="6">
    <location>
        <begin position="189"/>
        <end position="652"/>
    </location>
</feature>
<evidence type="ECO:0000313" key="8">
    <source>
        <dbReference type="EMBL" id="ETS78398.1"/>
    </source>
</evidence>
<dbReference type="RefSeq" id="XP_007837232.1">
    <property type="nucleotide sequence ID" value="XM_007839041.1"/>
</dbReference>
<keyword evidence="2 5" id="KW-0812">Transmembrane</keyword>
<keyword evidence="4 5" id="KW-0472">Membrane</keyword>
<keyword evidence="9" id="KW-1185">Reference proteome</keyword>
<dbReference type="InterPro" id="IPR049456">
    <property type="entry name" value="Anoctamin_N_fung"/>
</dbReference>
<feature type="transmembrane region" description="Helical" evidence="5">
    <location>
        <begin position="230"/>
        <end position="247"/>
    </location>
</feature>
<dbReference type="Pfam" id="PF04547">
    <property type="entry name" value="Anoctamin"/>
    <property type="match status" value="1"/>
</dbReference>
<evidence type="ECO:0000256" key="3">
    <source>
        <dbReference type="ARBA" id="ARBA00022989"/>
    </source>
</evidence>
<feature type="transmembrane region" description="Helical" evidence="5">
    <location>
        <begin position="338"/>
        <end position="358"/>
    </location>
</feature>
<evidence type="ECO:0000259" key="6">
    <source>
        <dbReference type="Pfam" id="PF04547"/>
    </source>
</evidence>
<name>W3WWZ3_PESFW</name>
<dbReference type="GO" id="GO:0016020">
    <property type="term" value="C:membrane"/>
    <property type="evidence" value="ECO:0007669"/>
    <property type="project" value="UniProtKB-SubCell"/>
</dbReference>
<feature type="domain" description="Anoctamin alpha-beta plait" evidence="7">
    <location>
        <begin position="32"/>
        <end position="156"/>
    </location>
</feature>
<evidence type="ECO:0000313" key="9">
    <source>
        <dbReference type="Proteomes" id="UP000030651"/>
    </source>
</evidence>
<dbReference type="GeneID" id="19275473"/>
<dbReference type="OMA" id="YENHRTA"/>
<dbReference type="PANTHER" id="PTHR12308:SF73">
    <property type="entry name" value="ANOCTAMIN"/>
    <property type="match status" value="1"/>
</dbReference>
<proteinExistence type="predicted"/>
<organism evidence="8 9">
    <name type="scientific">Pestalotiopsis fici (strain W106-1 / CGMCC3.15140)</name>
    <dbReference type="NCBI Taxonomy" id="1229662"/>
    <lineage>
        <taxon>Eukaryota</taxon>
        <taxon>Fungi</taxon>
        <taxon>Dikarya</taxon>
        <taxon>Ascomycota</taxon>
        <taxon>Pezizomycotina</taxon>
        <taxon>Sordariomycetes</taxon>
        <taxon>Xylariomycetidae</taxon>
        <taxon>Amphisphaeriales</taxon>
        <taxon>Sporocadaceae</taxon>
        <taxon>Pestalotiopsis</taxon>
    </lineage>
</organism>
<sequence length="728" mass="83568">MDEQISFSVSRVDTFPDHVPRTDERSGFTYNDKYVINYDFSEIDRDTAIDEVSFLCSDISQAGLQCEVRAGEDKSLLIFVRAPKELLSAEIHKSRVKDWLYGITKTQPKVDKRTKSESFKDAFEAESILSVYHLVNWSKEIGGAGITPEFGKWENVKSIFPIHNEQANRKLLKRLSKKLVLNKDDLDEIRNLFGSQVAFYFAYMQTYLVFLAFPAITGVLAWAFLPKYSLIYAILTLLGCTVFLEYWKILQDDLSIRWNVRGVGSLKTNRPNYLYEKVIVDSSGRTKHYYPKWKSFARQSLQIPFFVFCLVTLGVIITMVFAIEVLVSEAYEGPWKTWLEYVPTLFLAAGLPYMNSFLEDVASRLAEFENHRTKDNFEMSLTQKLFVLSFIVNYLPILLTAFVYIPLGNKIVPWLGSHLFSAIGVKLDNNFFQRDPDRLRNEVIALTLTGQVSDMFEEMVVPYVMHRLKSWWHTYKLSRSHFAINKTDDPTEKDFLRSVRRQASLPPYNVQDDISEMVIQFGYLALFSPVWPLVSVGFWINNWIELRSDFLKICIEHQRPHPVRTDGIGPWIHSLDALTWMGSICTAAVVHMFGTESGSSSTVLGKALGGVQWWSLPITIFVSEHIFLVLRALVRLVLQRVGSEEVRRERNERYVRRKKYMDELEAANRATEMLDVGAIQRRKSVRLADADVFWTKQVEKGSSIEAAIELIKGVGGSDLNDGAHSKLA</sequence>
<feature type="transmembrane region" description="Helical" evidence="5">
    <location>
        <begin position="200"/>
        <end position="224"/>
    </location>
</feature>
<dbReference type="Pfam" id="PF20877">
    <property type="entry name" value="Anoctamin_N"/>
    <property type="match status" value="1"/>
</dbReference>
<feature type="transmembrane region" description="Helical" evidence="5">
    <location>
        <begin position="577"/>
        <end position="594"/>
    </location>
</feature>
<protein>
    <submittedName>
        <fullName evidence="8">Uncharacterized protein</fullName>
    </submittedName>
</protein>
<evidence type="ECO:0000256" key="4">
    <source>
        <dbReference type="ARBA" id="ARBA00023136"/>
    </source>
</evidence>
<evidence type="ECO:0000256" key="1">
    <source>
        <dbReference type="ARBA" id="ARBA00004141"/>
    </source>
</evidence>
<dbReference type="GO" id="GO:0005254">
    <property type="term" value="F:chloride channel activity"/>
    <property type="evidence" value="ECO:0007669"/>
    <property type="project" value="TreeGrafter"/>
</dbReference>
<reference evidence="9" key="1">
    <citation type="journal article" date="2015" name="BMC Genomics">
        <title>Genomic and transcriptomic analysis of the endophytic fungus Pestalotiopsis fici reveals its lifestyle and high potential for synthesis of natural products.</title>
        <authorList>
            <person name="Wang X."/>
            <person name="Zhang X."/>
            <person name="Liu L."/>
            <person name="Xiang M."/>
            <person name="Wang W."/>
            <person name="Sun X."/>
            <person name="Che Y."/>
            <person name="Guo L."/>
            <person name="Liu G."/>
            <person name="Guo L."/>
            <person name="Wang C."/>
            <person name="Yin W.B."/>
            <person name="Stadler M."/>
            <person name="Zhang X."/>
            <person name="Liu X."/>
        </authorList>
    </citation>
    <scope>NUCLEOTIDE SEQUENCE [LARGE SCALE GENOMIC DNA]</scope>
    <source>
        <strain evidence="9">W106-1 / CGMCC3.15140</strain>
    </source>
</reference>
<dbReference type="GO" id="GO:0032541">
    <property type="term" value="C:cortical endoplasmic reticulum"/>
    <property type="evidence" value="ECO:0007669"/>
    <property type="project" value="TreeGrafter"/>
</dbReference>
<dbReference type="FunCoup" id="W3WWZ3">
    <property type="interactions" value="336"/>
</dbReference>
<keyword evidence="3 5" id="KW-1133">Transmembrane helix</keyword>